<proteinExistence type="predicted"/>
<dbReference type="PANTHER" id="PTHR22595:SF171">
    <property type="entry name" value="BASIC ENDOCHITINASE B"/>
    <property type="match status" value="1"/>
</dbReference>
<name>A0A2J7ZX45_9CHLO</name>
<dbReference type="InterPro" id="IPR023346">
    <property type="entry name" value="Lysozyme-like_dom_sf"/>
</dbReference>
<evidence type="ECO:0000256" key="6">
    <source>
        <dbReference type="ARBA" id="ARBA00023295"/>
    </source>
</evidence>
<dbReference type="Gene3D" id="1.10.530.10">
    <property type="match status" value="1"/>
</dbReference>
<evidence type="ECO:0000313" key="9">
    <source>
        <dbReference type="Proteomes" id="UP000236333"/>
    </source>
</evidence>
<comment type="catalytic activity">
    <reaction evidence="1">
        <text>Random endo-hydrolysis of N-acetyl-beta-D-glucosaminide (1-&gt;4)-beta-linkages in chitin and chitodextrins.</text>
        <dbReference type="EC" id="3.2.1.14"/>
    </reaction>
</comment>
<keyword evidence="5" id="KW-0119">Carbohydrate metabolism</keyword>
<evidence type="ECO:0000256" key="1">
    <source>
        <dbReference type="ARBA" id="ARBA00000822"/>
    </source>
</evidence>
<gene>
    <name evidence="8" type="ORF">TSOC_009028</name>
</gene>
<dbReference type="EC" id="3.2.1.14" evidence="2"/>
<keyword evidence="9" id="KW-1185">Reference proteome</keyword>
<keyword evidence="6" id="KW-0326">Glycosidase</keyword>
<dbReference type="GO" id="GO:0016998">
    <property type="term" value="P:cell wall macromolecule catabolic process"/>
    <property type="evidence" value="ECO:0007669"/>
    <property type="project" value="InterPro"/>
</dbReference>
<dbReference type="Gene3D" id="3.30.540.20">
    <property type="match status" value="1"/>
</dbReference>
<feature type="domain" description="Glycoside hydrolase family 19 catalytic" evidence="7">
    <location>
        <begin position="241"/>
        <end position="340"/>
    </location>
</feature>
<dbReference type="GO" id="GO:0050832">
    <property type="term" value="P:defense response to fungus"/>
    <property type="evidence" value="ECO:0007669"/>
    <property type="project" value="TreeGrafter"/>
</dbReference>
<sequence>MRSAGGCQDLTSYQGQAVCPTCCATWKSQGKCAGSGLTVLGGGNVKNIVCPKTCGTCIPGGGLPSPTPTPKPTPKPTAISGYTVTPNSDHGGDDIQCPVSSSAQAVANMCNQDGNCKAFNFFYRDGQWYGCAKRVASPISPSGITNMCFYTKTTPPTVTGYTSKANWDYYDSATGGAADILGGGGDGTANAAGMTKAQFQCVFRGDKDPYGGINTDAMIEKHWGFFVKAAAAMNLVFGNPSEASIFFGNVKHEYGGFLDDMTEYCYRATKTNKCPSYDKCPGSTSNNYFGRGPLQLTHCPNYKGMLPYMGGADIVKNPELLADNTQDLGWRASIGFWLKSDFNCQ</sequence>
<dbReference type="Pfam" id="PF00182">
    <property type="entry name" value="Glyco_hydro_19"/>
    <property type="match status" value="1"/>
</dbReference>
<dbReference type="OrthoDB" id="546478at2759"/>
<comment type="caution">
    <text evidence="8">The sequence shown here is derived from an EMBL/GenBank/DDBJ whole genome shotgun (WGS) entry which is preliminary data.</text>
</comment>
<evidence type="ECO:0000313" key="8">
    <source>
        <dbReference type="EMBL" id="PNH04832.1"/>
    </source>
</evidence>
<dbReference type="AlphaFoldDB" id="A0A2J7ZX45"/>
<protein>
    <recommendedName>
        <fullName evidence="2">chitinase</fullName>
        <ecNumber evidence="2">3.2.1.14</ecNumber>
    </recommendedName>
</protein>
<evidence type="ECO:0000259" key="7">
    <source>
        <dbReference type="Pfam" id="PF00182"/>
    </source>
</evidence>
<dbReference type="PANTHER" id="PTHR22595">
    <property type="entry name" value="CHITINASE-RELATED"/>
    <property type="match status" value="1"/>
</dbReference>
<keyword evidence="4" id="KW-0378">Hydrolase</keyword>
<evidence type="ECO:0000256" key="5">
    <source>
        <dbReference type="ARBA" id="ARBA00023277"/>
    </source>
</evidence>
<accession>A0A2J7ZX45</accession>
<organism evidence="8 9">
    <name type="scientific">Tetrabaena socialis</name>
    <dbReference type="NCBI Taxonomy" id="47790"/>
    <lineage>
        <taxon>Eukaryota</taxon>
        <taxon>Viridiplantae</taxon>
        <taxon>Chlorophyta</taxon>
        <taxon>core chlorophytes</taxon>
        <taxon>Chlorophyceae</taxon>
        <taxon>CS clade</taxon>
        <taxon>Chlamydomonadales</taxon>
        <taxon>Tetrabaenaceae</taxon>
        <taxon>Tetrabaena</taxon>
    </lineage>
</organism>
<dbReference type="GO" id="GO:0006032">
    <property type="term" value="P:chitin catabolic process"/>
    <property type="evidence" value="ECO:0007669"/>
    <property type="project" value="InterPro"/>
</dbReference>
<evidence type="ECO:0000256" key="4">
    <source>
        <dbReference type="ARBA" id="ARBA00022801"/>
    </source>
</evidence>
<dbReference type="InterPro" id="IPR000726">
    <property type="entry name" value="Glyco_hydro_19_cat"/>
</dbReference>
<dbReference type="Proteomes" id="UP000236333">
    <property type="component" value="Unassembled WGS sequence"/>
</dbReference>
<dbReference type="EMBL" id="PGGS01000356">
    <property type="protein sequence ID" value="PNH04832.1"/>
    <property type="molecule type" value="Genomic_DNA"/>
</dbReference>
<dbReference type="SUPFAM" id="SSF53955">
    <property type="entry name" value="Lysozyme-like"/>
    <property type="match status" value="1"/>
</dbReference>
<reference evidence="8 9" key="1">
    <citation type="journal article" date="2017" name="Mol. Biol. Evol.">
        <title>The 4-celled Tetrabaena socialis nuclear genome reveals the essential components for genetic control of cell number at the origin of multicellularity in the volvocine lineage.</title>
        <authorList>
            <person name="Featherston J."/>
            <person name="Arakaki Y."/>
            <person name="Hanschen E.R."/>
            <person name="Ferris P.J."/>
            <person name="Michod R.E."/>
            <person name="Olson B.J.S.C."/>
            <person name="Nozaki H."/>
            <person name="Durand P.M."/>
        </authorList>
    </citation>
    <scope>NUCLEOTIDE SEQUENCE [LARGE SCALE GENOMIC DNA]</scope>
    <source>
        <strain evidence="8 9">NIES-571</strain>
    </source>
</reference>
<evidence type="ECO:0000256" key="2">
    <source>
        <dbReference type="ARBA" id="ARBA00012729"/>
    </source>
</evidence>
<keyword evidence="3" id="KW-0732">Signal</keyword>
<evidence type="ECO:0000256" key="3">
    <source>
        <dbReference type="ARBA" id="ARBA00022729"/>
    </source>
</evidence>
<dbReference type="GO" id="GO:0008843">
    <property type="term" value="F:endochitinase activity"/>
    <property type="evidence" value="ECO:0007669"/>
    <property type="project" value="UniProtKB-EC"/>
</dbReference>
<dbReference type="InterPro" id="IPR038415">
    <property type="entry name" value="Pilin_PilX-like_sf"/>
</dbReference>